<keyword evidence="4" id="KW-0521">NADP</keyword>
<keyword evidence="3 4" id="KW-0443">Lipid metabolism</keyword>
<dbReference type="PANTHER" id="PTHR11011">
    <property type="entry name" value="MALE STERILITY PROTEIN 2-RELATED"/>
    <property type="match status" value="1"/>
</dbReference>
<comment type="catalytic activity">
    <reaction evidence="4">
        <text>a long-chain fatty acyl-CoA + 2 NADPH + 2 H(+) = a long-chain primary fatty alcohol + 2 NADP(+) + CoA</text>
        <dbReference type="Rhea" id="RHEA:52716"/>
        <dbReference type="ChEBI" id="CHEBI:15378"/>
        <dbReference type="ChEBI" id="CHEBI:57287"/>
        <dbReference type="ChEBI" id="CHEBI:57783"/>
        <dbReference type="ChEBI" id="CHEBI:58349"/>
        <dbReference type="ChEBI" id="CHEBI:77396"/>
        <dbReference type="ChEBI" id="CHEBI:83139"/>
        <dbReference type="EC" id="1.2.1.84"/>
    </reaction>
</comment>
<feature type="domain" description="Thioester reductase (TE)" evidence="6">
    <location>
        <begin position="190"/>
        <end position="328"/>
    </location>
</feature>
<sequence>MKRLSIKEFYEGRSLFITGATGFLGKLLVEKLIRSCPGVGQIYLLTRSKQGQDVAGRVTSLLKDPAFKRMPEMGHQKVVGIAGDLYQRGLGISPQDRERLCRDVSVVFHVAASVKFDEDLKFILQTNVGSTQAIIDLCKDMSNLEVCYIMVTLVYSPIYIGRALILQVDWHAMLAIVDVACDEADCFLFQSFTYVSTAYSNYPRKEVHEKVYSPPMDPHKIQREVAAMSKEELARKEKSIIKNWPNTYAFSKILAENVVLENSKIIPSCILRPAVVTSSVEEPVPGWIDNQNGIIRTHVLSSQGRMRVAHAHRKYNIELIPVDIVTNATIAAGWDTAYYNRIRGLAERFFSRAQASSNMIVRGIGDYDAPGRPYRRIRDGVVNPFVDVGRGEMKVFNVTTSVRNPIKYGEWIAKTKKCFHLSPPLKAVWYNSMIIVNNKGVFYAMWFTLDLVPAFIMDTLTLRKHKMVDYSTKSLSYNGLVSPFFTRSWKFCDKNVQNLLNSVSKEERKEFNFDVTTVNWDTYSKSFVDGIHTFLSREDPKKLPEARQRYKKLYLLHRLTQAGFTILVSTVAWQVGVTALYS</sequence>
<dbReference type="Gene3D" id="3.40.50.720">
    <property type="entry name" value="NAD(P)-binding Rossmann-like Domain"/>
    <property type="match status" value="1"/>
</dbReference>
<dbReference type="GO" id="GO:0102965">
    <property type="term" value="F:alcohol-forming long-chain fatty acyl-CoA reductase activity"/>
    <property type="evidence" value="ECO:0007669"/>
    <property type="project" value="UniProtKB-EC"/>
</dbReference>
<feature type="domain" description="Fatty acyl-CoA reductase C-terminal" evidence="5">
    <location>
        <begin position="451"/>
        <end position="538"/>
    </location>
</feature>
<evidence type="ECO:0000256" key="4">
    <source>
        <dbReference type="RuleBase" id="RU363097"/>
    </source>
</evidence>
<keyword evidence="4" id="KW-0560">Oxidoreductase</keyword>
<dbReference type="InterPro" id="IPR033640">
    <property type="entry name" value="FAR_C"/>
</dbReference>
<dbReference type="GO" id="GO:0080019">
    <property type="term" value="F:alcohol-forming very long-chain fatty acyl-CoA reductase activity"/>
    <property type="evidence" value="ECO:0007669"/>
    <property type="project" value="InterPro"/>
</dbReference>
<name>A0A7R9P2U5_TIMCA</name>
<dbReference type="SUPFAM" id="SSF51735">
    <property type="entry name" value="NAD(P)-binding Rossmann-fold domains"/>
    <property type="match status" value="1"/>
</dbReference>
<dbReference type="GO" id="GO:0035336">
    <property type="term" value="P:long-chain fatty-acyl-CoA metabolic process"/>
    <property type="evidence" value="ECO:0007669"/>
    <property type="project" value="TreeGrafter"/>
</dbReference>
<gene>
    <name evidence="7" type="ORF">TCMB3V08_LOCUS436</name>
</gene>
<keyword evidence="2 4" id="KW-0444">Lipid biosynthesis</keyword>
<keyword evidence="4" id="KW-0812">Transmembrane</keyword>
<evidence type="ECO:0000256" key="3">
    <source>
        <dbReference type="ARBA" id="ARBA00023098"/>
    </source>
</evidence>
<dbReference type="InterPro" id="IPR026055">
    <property type="entry name" value="FAR"/>
</dbReference>
<keyword evidence="4" id="KW-0472">Membrane</keyword>
<feature type="transmembrane region" description="Helical" evidence="4">
    <location>
        <begin position="440"/>
        <end position="457"/>
    </location>
</feature>
<dbReference type="InterPro" id="IPR036291">
    <property type="entry name" value="NAD(P)-bd_dom_sf"/>
</dbReference>
<evidence type="ECO:0000256" key="2">
    <source>
        <dbReference type="ARBA" id="ARBA00022516"/>
    </source>
</evidence>
<organism evidence="7">
    <name type="scientific">Timema californicum</name>
    <name type="common">California timema</name>
    <name type="synonym">Walking stick</name>
    <dbReference type="NCBI Taxonomy" id="61474"/>
    <lineage>
        <taxon>Eukaryota</taxon>
        <taxon>Metazoa</taxon>
        <taxon>Ecdysozoa</taxon>
        <taxon>Arthropoda</taxon>
        <taxon>Hexapoda</taxon>
        <taxon>Insecta</taxon>
        <taxon>Pterygota</taxon>
        <taxon>Neoptera</taxon>
        <taxon>Polyneoptera</taxon>
        <taxon>Phasmatodea</taxon>
        <taxon>Timematodea</taxon>
        <taxon>Timematoidea</taxon>
        <taxon>Timematidae</taxon>
        <taxon>Timema</taxon>
    </lineage>
</organism>
<proteinExistence type="inferred from homology"/>
<protein>
    <recommendedName>
        <fullName evidence="4">Fatty acyl-CoA reductase</fullName>
        <ecNumber evidence="4">1.2.1.84</ecNumber>
    </recommendedName>
</protein>
<comment type="function">
    <text evidence="4">Catalyzes the reduction of fatty acyl-CoA to fatty alcohols.</text>
</comment>
<dbReference type="EMBL" id="OE179137">
    <property type="protein sequence ID" value="CAD7567654.1"/>
    <property type="molecule type" value="Genomic_DNA"/>
</dbReference>
<dbReference type="InterPro" id="IPR013120">
    <property type="entry name" value="FAR_NAD-bd"/>
</dbReference>
<dbReference type="GO" id="GO:0005777">
    <property type="term" value="C:peroxisome"/>
    <property type="evidence" value="ECO:0007669"/>
    <property type="project" value="TreeGrafter"/>
</dbReference>
<dbReference type="Pfam" id="PF03015">
    <property type="entry name" value="Sterile"/>
    <property type="match status" value="1"/>
</dbReference>
<dbReference type="Pfam" id="PF07993">
    <property type="entry name" value="NAD_binding_4"/>
    <property type="match status" value="2"/>
</dbReference>
<evidence type="ECO:0000313" key="7">
    <source>
        <dbReference type="EMBL" id="CAD7567654.1"/>
    </source>
</evidence>
<evidence type="ECO:0000256" key="1">
    <source>
        <dbReference type="ARBA" id="ARBA00005928"/>
    </source>
</evidence>
<evidence type="ECO:0000259" key="5">
    <source>
        <dbReference type="Pfam" id="PF03015"/>
    </source>
</evidence>
<dbReference type="EC" id="1.2.1.84" evidence="4"/>
<accession>A0A7R9P2U5</accession>
<comment type="similarity">
    <text evidence="1 4">Belongs to the fatty acyl-CoA reductase family.</text>
</comment>
<dbReference type="PANTHER" id="PTHR11011:SF60">
    <property type="entry name" value="FATTY ACYL-COA REDUCTASE-RELATED"/>
    <property type="match status" value="1"/>
</dbReference>
<feature type="transmembrane region" description="Helical" evidence="4">
    <location>
        <begin position="559"/>
        <end position="581"/>
    </location>
</feature>
<feature type="domain" description="Thioester reductase (TE)" evidence="6">
    <location>
        <begin position="17"/>
        <end position="152"/>
    </location>
</feature>
<evidence type="ECO:0000259" key="6">
    <source>
        <dbReference type="Pfam" id="PF07993"/>
    </source>
</evidence>
<dbReference type="AlphaFoldDB" id="A0A7R9P2U5"/>
<keyword evidence="4" id="KW-1133">Transmembrane helix</keyword>
<dbReference type="CDD" id="cd05236">
    <property type="entry name" value="FAR-N_SDR_e"/>
    <property type="match status" value="1"/>
</dbReference>
<reference evidence="7" key="1">
    <citation type="submission" date="2020-11" db="EMBL/GenBank/DDBJ databases">
        <authorList>
            <person name="Tran Van P."/>
        </authorList>
    </citation>
    <scope>NUCLEOTIDE SEQUENCE</scope>
</reference>
<dbReference type="CDD" id="cd09071">
    <property type="entry name" value="FAR_C"/>
    <property type="match status" value="1"/>
</dbReference>